<keyword evidence="2" id="KW-1185">Reference proteome</keyword>
<reference evidence="1" key="1">
    <citation type="submission" date="2022-12" db="EMBL/GenBank/DDBJ databases">
        <title>Chromosome-Level Genome Assembly of Japanese Cedar (Cryptomeriajaponica D. Don).</title>
        <authorList>
            <person name="Fujino T."/>
            <person name="Yamaguchi K."/>
            <person name="Yokoyama T."/>
            <person name="Hamanaka T."/>
            <person name="Harazono Y."/>
            <person name="Kamada H."/>
            <person name="Kobayashi W."/>
            <person name="Ujino-Ihara T."/>
            <person name="Uchiyama K."/>
            <person name="Matsumoto A."/>
            <person name="Izuno A."/>
            <person name="Tsumura Y."/>
            <person name="Toyoda A."/>
            <person name="Shigenobu S."/>
            <person name="Moriguchi Y."/>
            <person name="Ueno S."/>
            <person name="Kasahara M."/>
        </authorList>
    </citation>
    <scope>NUCLEOTIDE SEQUENCE</scope>
</reference>
<evidence type="ECO:0000313" key="1">
    <source>
        <dbReference type="EMBL" id="GLJ59313.1"/>
    </source>
</evidence>
<gene>
    <name evidence="1" type="ORF">SUGI_1502610</name>
</gene>
<comment type="caution">
    <text evidence="1">The sequence shown here is derived from an EMBL/GenBank/DDBJ whole genome shotgun (WGS) entry which is preliminary data.</text>
</comment>
<accession>A0AAD3NU69</accession>
<sequence>MPSAATTRASMSAMSSAALPSVTATKAAATAREADPLQSALTTGAATTAAKVTALPSATATKAAAIVRDANSLHSTLTSGAASPGAVLGSSAGVSNGGTVLPAPSAVDRGTRGLGPVAVSICKPLVFKVSTDTDMEIIHTSSVFEAHGLICKFRGFWPSLPQLHTWISQSWEPIIKG</sequence>
<organism evidence="1 2">
    <name type="scientific">Cryptomeria japonica</name>
    <name type="common">Japanese cedar</name>
    <name type="synonym">Cupressus japonica</name>
    <dbReference type="NCBI Taxonomy" id="3369"/>
    <lineage>
        <taxon>Eukaryota</taxon>
        <taxon>Viridiplantae</taxon>
        <taxon>Streptophyta</taxon>
        <taxon>Embryophyta</taxon>
        <taxon>Tracheophyta</taxon>
        <taxon>Spermatophyta</taxon>
        <taxon>Pinopsida</taxon>
        <taxon>Pinidae</taxon>
        <taxon>Conifers II</taxon>
        <taxon>Cupressales</taxon>
        <taxon>Cupressaceae</taxon>
        <taxon>Cryptomeria</taxon>
    </lineage>
</organism>
<evidence type="ECO:0000313" key="2">
    <source>
        <dbReference type="Proteomes" id="UP001234787"/>
    </source>
</evidence>
<dbReference type="AlphaFoldDB" id="A0AAD3NU69"/>
<name>A0AAD3NU69_CRYJA</name>
<proteinExistence type="predicted"/>
<dbReference type="Proteomes" id="UP001234787">
    <property type="component" value="Unassembled WGS sequence"/>
</dbReference>
<dbReference type="EMBL" id="BSEH01000826">
    <property type="protein sequence ID" value="GLJ59313.1"/>
    <property type="molecule type" value="Genomic_DNA"/>
</dbReference>
<protein>
    <submittedName>
        <fullName evidence="1">Uncharacterized protein</fullName>
    </submittedName>
</protein>